<evidence type="ECO:0000256" key="3">
    <source>
        <dbReference type="ARBA" id="ARBA00022670"/>
    </source>
</evidence>
<accession>S7S5L5</accession>
<keyword evidence="5" id="KW-0325">Glycoprotein</keyword>
<dbReference type="eggNOG" id="KOG1282">
    <property type="taxonomic scope" value="Eukaryota"/>
</dbReference>
<evidence type="ECO:0000313" key="7">
    <source>
        <dbReference type="Proteomes" id="UP000030669"/>
    </source>
</evidence>
<reference evidence="6 7" key="1">
    <citation type="journal article" date="2012" name="Science">
        <title>The Paleozoic origin of enzymatic lignin decomposition reconstructed from 31 fungal genomes.</title>
        <authorList>
            <person name="Floudas D."/>
            <person name="Binder M."/>
            <person name="Riley R."/>
            <person name="Barry K."/>
            <person name="Blanchette R.A."/>
            <person name="Henrissat B."/>
            <person name="Martinez A.T."/>
            <person name="Otillar R."/>
            <person name="Spatafora J.W."/>
            <person name="Yadav J.S."/>
            <person name="Aerts A."/>
            <person name="Benoit I."/>
            <person name="Boyd A."/>
            <person name="Carlson A."/>
            <person name="Copeland A."/>
            <person name="Coutinho P.M."/>
            <person name="de Vries R.P."/>
            <person name="Ferreira P."/>
            <person name="Findley K."/>
            <person name="Foster B."/>
            <person name="Gaskell J."/>
            <person name="Glotzer D."/>
            <person name="Gorecki P."/>
            <person name="Heitman J."/>
            <person name="Hesse C."/>
            <person name="Hori C."/>
            <person name="Igarashi K."/>
            <person name="Jurgens J.A."/>
            <person name="Kallen N."/>
            <person name="Kersten P."/>
            <person name="Kohler A."/>
            <person name="Kuees U."/>
            <person name="Kumar T.K.A."/>
            <person name="Kuo A."/>
            <person name="LaButti K."/>
            <person name="Larrondo L.F."/>
            <person name="Lindquist E."/>
            <person name="Ling A."/>
            <person name="Lombard V."/>
            <person name="Lucas S."/>
            <person name="Lundell T."/>
            <person name="Martin R."/>
            <person name="McLaughlin D.J."/>
            <person name="Morgenstern I."/>
            <person name="Morin E."/>
            <person name="Murat C."/>
            <person name="Nagy L.G."/>
            <person name="Nolan M."/>
            <person name="Ohm R.A."/>
            <person name="Patyshakuliyeva A."/>
            <person name="Rokas A."/>
            <person name="Ruiz-Duenas F.J."/>
            <person name="Sabat G."/>
            <person name="Salamov A."/>
            <person name="Samejima M."/>
            <person name="Schmutz J."/>
            <person name="Slot J.C."/>
            <person name="St John F."/>
            <person name="Stenlid J."/>
            <person name="Sun H."/>
            <person name="Sun S."/>
            <person name="Syed K."/>
            <person name="Tsang A."/>
            <person name="Wiebenga A."/>
            <person name="Young D."/>
            <person name="Pisabarro A."/>
            <person name="Eastwood D.C."/>
            <person name="Martin F."/>
            <person name="Cullen D."/>
            <person name="Grigoriev I.V."/>
            <person name="Hibbett D.S."/>
        </authorList>
    </citation>
    <scope>NUCLEOTIDE SEQUENCE [LARGE SCALE GENOMIC DNA]</scope>
    <source>
        <strain evidence="6 7">ATCC 11539</strain>
    </source>
</reference>
<keyword evidence="7" id="KW-1185">Reference proteome</keyword>
<dbReference type="OrthoDB" id="443318at2759"/>
<evidence type="ECO:0000313" key="6">
    <source>
        <dbReference type="EMBL" id="EPQ61289.1"/>
    </source>
</evidence>
<evidence type="ECO:0000256" key="5">
    <source>
        <dbReference type="ARBA" id="ARBA00023180"/>
    </source>
</evidence>
<dbReference type="GO" id="GO:0006508">
    <property type="term" value="P:proteolysis"/>
    <property type="evidence" value="ECO:0007669"/>
    <property type="project" value="UniProtKB-KW"/>
</dbReference>
<dbReference type="Pfam" id="PF00450">
    <property type="entry name" value="Peptidase_S10"/>
    <property type="match status" value="1"/>
</dbReference>
<dbReference type="GeneID" id="19303392"/>
<dbReference type="InterPro" id="IPR029058">
    <property type="entry name" value="AB_hydrolase_fold"/>
</dbReference>
<sequence>MFICEKGFDKPYYDTGLNPYDMNKMYDGPCAVRAFCLSRGITKYLDRPEIPALGVDPSVPQNYSMCSEDVSLFFYNFDDRFGSTTPYVHGLLERGVHVLVYVGTYDCSWVGNERWTLALEWSGQPGFMSTPLRNWQGKVAGRTRSASGPGLTFATIDEAGHMAPYDKPRETLQVVNGQWMRADALRAVSLGLKLGIKK</sequence>
<evidence type="ECO:0000256" key="1">
    <source>
        <dbReference type="ARBA" id="ARBA00009431"/>
    </source>
</evidence>
<proteinExistence type="inferred from homology"/>
<dbReference type="InterPro" id="IPR001563">
    <property type="entry name" value="Peptidase_S10"/>
</dbReference>
<dbReference type="GO" id="GO:0004185">
    <property type="term" value="F:serine-type carboxypeptidase activity"/>
    <property type="evidence" value="ECO:0007669"/>
    <property type="project" value="InterPro"/>
</dbReference>
<dbReference type="KEGG" id="gtr:GLOTRDRAFT_135796"/>
<dbReference type="RefSeq" id="XP_007861489.1">
    <property type="nucleotide sequence ID" value="XM_007863298.1"/>
</dbReference>
<dbReference type="OMA" id="HVENEAW"/>
<dbReference type="HOGENOM" id="CLU_008523_8_1_1"/>
<protein>
    <submittedName>
        <fullName evidence="6">Peptidase S10, serine carboxypeptidase</fullName>
    </submittedName>
</protein>
<dbReference type="AlphaFoldDB" id="S7S5L5"/>
<evidence type="ECO:0000256" key="4">
    <source>
        <dbReference type="ARBA" id="ARBA00022801"/>
    </source>
</evidence>
<keyword evidence="4" id="KW-0378">Hydrolase</keyword>
<name>S7S5L5_GLOTA</name>
<comment type="similarity">
    <text evidence="1">Belongs to the peptidase S10 family.</text>
</comment>
<organism evidence="6 7">
    <name type="scientific">Gloeophyllum trabeum (strain ATCC 11539 / FP-39264 / Madison 617)</name>
    <name type="common">Brown rot fungus</name>
    <dbReference type="NCBI Taxonomy" id="670483"/>
    <lineage>
        <taxon>Eukaryota</taxon>
        <taxon>Fungi</taxon>
        <taxon>Dikarya</taxon>
        <taxon>Basidiomycota</taxon>
        <taxon>Agaricomycotina</taxon>
        <taxon>Agaricomycetes</taxon>
        <taxon>Gloeophyllales</taxon>
        <taxon>Gloeophyllaceae</taxon>
        <taxon>Gloeophyllum</taxon>
    </lineage>
</organism>
<keyword evidence="3" id="KW-0645">Protease</keyword>
<dbReference type="Gene3D" id="3.40.50.1820">
    <property type="entry name" value="alpha/beta hydrolase"/>
    <property type="match status" value="1"/>
</dbReference>
<evidence type="ECO:0000256" key="2">
    <source>
        <dbReference type="ARBA" id="ARBA00022645"/>
    </source>
</evidence>
<dbReference type="Proteomes" id="UP000030669">
    <property type="component" value="Unassembled WGS sequence"/>
</dbReference>
<dbReference type="SUPFAM" id="SSF53474">
    <property type="entry name" value="alpha/beta-Hydrolases"/>
    <property type="match status" value="1"/>
</dbReference>
<dbReference type="EMBL" id="KB469296">
    <property type="protein sequence ID" value="EPQ61289.1"/>
    <property type="molecule type" value="Genomic_DNA"/>
</dbReference>
<keyword evidence="2 6" id="KW-0121">Carboxypeptidase</keyword>
<gene>
    <name evidence="6" type="ORF">GLOTRDRAFT_135796</name>
</gene>